<feature type="transmembrane region" description="Helical" evidence="8">
    <location>
        <begin position="55"/>
        <end position="80"/>
    </location>
</feature>
<accession>A0A4R1NIP0</accession>
<dbReference type="InterPro" id="IPR022357">
    <property type="entry name" value="MIP_CS"/>
</dbReference>
<keyword evidence="6 8" id="KW-0472">Membrane</keyword>
<dbReference type="NCBIfam" id="TIGR00861">
    <property type="entry name" value="MIP"/>
    <property type="match status" value="1"/>
</dbReference>
<dbReference type="GO" id="GO:0015254">
    <property type="term" value="F:glycerol channel activity"/>
    <property type="evidence" value="ECO:0007669"/>
    <property type="project" value="TreeGrafter"/>
</dbReference>
<dbReference type="InterPro" id="IPR050363">
    <property type="entry name" value="MIP/Aquaporin"/>
</dbReference>
<dbReference type="PANTHER" id="PTHR43829">
    <property type="entry name" value="AQUAPORIN OR AQUAGLYCEROPORIN RELATED"/>
    <property type="match status" value="1"/>
</dbReference>
<dbReference type="AlphaFoldDB" id="A0A4R1NIP0"/>
<keyword evidence="3 7" id="KW-0813">Transport</keyword>
<dbReference type="GO" id="GO:0005886">
    <property type="term" value="C:plasma membrane"/>
    <property type="evidence" value="ECO:0007669"/>
    <property type="project" value="TreeGrafter"/>
</dbReference>
<dbReference type="PANTHER" id="PTHR43829:SF9">
    <property type="entry name" value="AQUAPORIN-9"/>
    <property type="match status" value="1"/>
</dbReference>
<feature type="transmembrane region" description="Helical" evidence="8">
    <location>
        <begin position="146"/>
        <end position="167"/>
    </location>
</feature>
<evidence type="ECO:0000256" key="6">
    <source>
        <dbReference type="ARBA" id="ARBA00023136"/>
    </source>
</evidence>
<dbReference type="SUPFAM" id="SSF81338">
    <property type="entry name" value="Aquaporin-like"/>
    <property type="match status" value="1"/>
</dbReference>
<evidence type="ECO:0000256" key="5">
    <source>
        <dbReference type="ARBA" id="ARBA00022989"/>
    </source>
</evidence>
<evidence type="ECO:0000256" key="1">
    <source>
        <dbReference type="ARBA" id="ARBA00004141"/>
    </source>
</evidence>
<feature type="transmembrane region" description="Helical" evidence="8">
    <location>
        <begin position="233"/>
        <end position="255"/>
    </location>
</feature>
<evidence type="ECO:0000256" key="7">
    <source>
        <dbReference type="RuleBase" id="RU000477"/>
    </source>
</evidence>
<dbReference type="OrthoDB" id="9807293at2"/>
<reference evidence="9 10" key="1">
    <citation type="submission" date="2019-02" db="EMBL/GenBank/DDBJ databases">
        <title>Investigation of anaerobic lignin degradation for improved lignocellulosic biofuels.</title>
        <authorList>
            <person name="Deangelis K."/>
        </authorList>
    </citation>
    <scope>NUCLEOTIDE SEQUENCE [LARGE SCALE GENOMIC DNA]</scope>
    <source>
        <strain evidence="9 10">159R</strain>
    </source>
</reference>
<feature type="transmembrane region" description="Helical" evidence="8">
    <location>
        <begin position="87"/>
        <end position="109"/>
    </location>
</feature>
<dbReference type="PROSITE" id="PS00221">
    <property type="entry name" value="MIP"/>
    <property type="match status" value="1"/>
</dbReference>
<dbReference type="RefSeq" id="WP_132927608.1">
    <property type="nucleotide sequence ID" value="NZ_SJOI01000001.1"/>
</dbReference>
<sequence>MNVSLPSLKQQCLAEFFGTGLFLFIGISCLAAIRLAGASFGLWEICIVWGLGVSLGVYLTAGISGGHINPAVTIALWLFGNFEGKKVLPYILSQTAGAFGGALVVYLLYYNLFIDFETLHHIQRGSMESLAQAGIFSTYPHPAINMVQAFASEMIGTLTLMCLIMALTDDGNGVPRGPLAPLLIGITVALVGVAQGMLTGFALNPARDFGPRLFSILAGWGVNALTGGREVPYFIIPIVAPIVGACLGAVLYRSLVNKPLPGKTKDKKNLPERAS</sequence>
<dbReference type="CDD" id="cd00333">
    <property type="entry name" value="MIP"/>
    <property type="match status" value="1"/>
</dbReference>
<evidence type="ECO:0000256" key="2">
    <source>
        <dbReference type="ARBA" id="ARBA00006175"/>
    </source>
</evidence>
<evidence type="ECO:0000313" key="10">
    <source>
        <dbReference type="Proteomes" id="UP000294555"/>
    </source>
</evidence>
<evidence type="ECO:0000313" key="9">
    <source>
        <dbReference type="EMBL" id="TCL07423.1"/>
    </source>
</evidence>
<dbReference type="Proteomes" id="UP000294555">
    <property type="component" value="Unassembled WGS sequence"/>
</dbReference>
<dbReference type="PRINTS" id="PR00783">
    <property type="entry name" value="MINTRINSICP"/>
</dbReference>
<name>A0A4R1NIP0_9GAMM</name>
<dbReference type="Gene3D" id="1.20.1080.10">
    <property type="entry name" value="Glycerol uptake facilitator protein"/>
    <property type="match status" value="1"/>
</dbReference>
<proteinExistence type="inferred from homology"/>
<comment type="similarity">
    <text evidence="2 7">Belongs to the MIP/aquaporin (TC 1.A.8) family.</text>
</comment>
<keyword evidence="5 8" id="KW-1133">Transmembrane helix</keyword>
<keyword evidence="10" id="KW-1185">Reference proteome</keyword>
<comment type="caution">
    <text evidence="9">The sequence shown here is derived from an EMBL/GenBank/DDBJ whole genome shotgun (WGS) entry which is preliminary data.</text>
</comment>
<organism evidence="9 10">
    <name type="scientific">Sodalis ligni</name>
    <dbReference type="NCBI Taxonomy" id="2697027"/>
    <lineage>
        <taxon>Bacteria</taxon>
        <taxon>Pseudomonadati</taxon>
        <taxon>Pseudomonadota</taxon>
        <taxon>Gammaproteobacteria</taxon>
        <taxon>Enterobacterales</taxon>
        <taxon>Bruguierivoracaceae</taxon>
        <taxon>Sodalis</taxon>
    </lineage>
</organism>
<dbReference type="EMBL" id="SJOI01000001">
    <property type="protein sequence ID" value="TCL07423.1"/>
    <property type="molecule type" value="Genomic_DNA"/>
</dbReference>
<protein>
    <submittedName>
        <fullName evidence="9">Glycerol uptake facilitator protein</fullName>
    </submittedName>
</protein>
<dbReference type="InterPro" id="IPR000425">
    <property type="entry name" value="MIP"/>
</dbReference>
<evidence type="ECO:0000256" key="3">
    <source>
        <dbReference type="ARBA" id="ARBA00022448"/>
    </source>
</evidence>
<feature type="transmembrane region" description="Helical" evidence="8">
    <location>
        <begin position="179"/>
        <end position="203"/>
    </location>
</feature>
<dbReference type="InterPro" id="IPR023271">
    <property type="entry name" value="Aquaporin-like"/>
</dbReference>
<evidence type="ECO:0000256" key="4">
    <source>
        <dbReference type="ARBA" id="ARBA00022692"/>
    </source>
</evidence>
<gene>
    <name evidence="9" type="ORF">EZJ58_5749</name>
</gene>
<evidence type="ECO:0000256" key="8">
    <source>
        <dbReference type="SAM" id="Phobius"/>
    </source>
</evidence>
<feature type="transmembrane region" description="Helical" evidence="8">
    <location>
        <begin position="12"/>
        <end position="35"/>
    </location>
</feature>
<keyword evidence="4 7" id="KW-0812">Transmembrane</keyword>
<comment type="subcellular location">
    <subcellularLocation>
        <location evidence="1">Membrane</location>
        <topology evidence="1">Multi-pass membrane protein</topology>
    </subcellularLocation>
</comment>
<dbReference type="Pfam" id="PF00230">
    <property type="entry name" value="MIP"/>
    <property type="match status" value="1"/>
</dbReference>